<reference evidence="1" key="1">
    <citation type="journal article" date="2014" name="Front. Microbiol.">
        <title>High frequency of phylogenetically diverse reductive dehalogenase-homologous genes in deep subseafloor sedimentary metagenomes.</title>
        <authorList>
            <person name="Kawai M."/>
            <person name="Futagami T."/>
            <person name="Toyoda A."/>
            <person name="Takaki Y."/>
            <person name="Nishi S."/>
            <person name="Hori S."/>
            <person name="Arai W."/>
            <person name="Tsubouchi T."/>
            <person name="Morono Y."/>
            <person name="Uchiyama I."/>
            <person name="Ito T."/>
            <person name="Fujiyama A."/>
            <person name="Inagaki F."/>
            <person name="Takami H."/>
        </authorList>
    </citation>
    <scope>NUCLEOTIDE SEQUENCE</scope>
    <source>
        <strain evidence="1">Expedition CK06-06</strain>
    </source>
</reference>
<comment type="caution">
    <text evidence="1">The sequence shown here is derived from an EMBL/GenBank/DDBJ whole genome shotgun (WGS) entry which is preliminary data.</text>
</comment>
<protein>
    <submittedName>
        <fullName evidence="1">Uncharacterized protein</fullName>
    </submittedName>
</protein>
<dbReference type="AlphaFoldDB" id="X0UC88"/>
<name>X0UC88_9ZZZZ</name>
<dbReference type="EMBL" id="BARS01017537">
    <property type="protein sequence ID" value="GAF86085.1"/>
    <property type="molecule type" value="Genomic_DNA"/>
</dbReference>
<sequence length="109" mass="13359">MKLFPKIKFVNLLPLTDLELVLKNNEVLLGYFRSESCEIFVLRTKRQIRTLLHELGHWIIYVVSKKNRDKRDYWWDSRSKTIIKFKSEKWVLHQIETRKERIKNVKCIQ</sequence>
<accession>X0UC88</accession>
<proteinExistence type="predicted"/>
<gene>
    <name evidence="1" type="ORF">S01H1_28675</name>
</gene>
<evidence type="ECO:0000313" key="1">
    <source>
        <dbReference type="EMBL" id="GAF86085.1"/>
    </source>
</evidence>
<organism evidence="1">
    <name type="scientific">marine sediment metagenome</name>
    <dbReference type="NCBI Taxonomy" id="412755"/>
    <lineage>
        <taxon>unclassified sequences</taxon>
        <taxon>metagenomes</taxon>
        <taxon>ecological metagenomes</taxon>
    </lineage>
</organism>